<dbReference type="RefSeq" id="WP_281095084.1">
    <property type="nucleotide sequence ID" value="NZ_JARYZI010000010.1"/>
</dbReference>
<keyword evidence="3" id="KW-1185">Reference proteome</keyword>
<accession>A0ABT6NFH7</accession>
<evidence type="ECO:0000313" key="2">
    <source>
        <dbReference type="EMBL" id="MDH8679188.1"/>
    </source>
</evidence>
<dbReference type="Proteomes" id="UP001158045">
    <property type="component" value="Unassembled WGS sequence"/>
</dbReference>
<gene>
    <name evidence="2" type="ORF">QE109_13595</name>
</gene>
<evidence type="ECO:0000313" key="3">
    <source>
        <dbReference type="Proteomes" id="UP001158045"/>
    </source>
</evidence>
<sequence length="242" mass="28309">MVPKKSIFERMGLIEHSQKDEDEVNLEDTSDELNLDHVPEPEYVPDLTHMDMEKASQDFHGNESFTKDLNIDTSHDGVQKVNVEDIPKNISDKLDLIIGAYEKNKMLTIDEIYRNAHLESEVKKTIFMTDIYLKAIPENLPIDIKRETVLNIMNVSNISLDELLNDAYKRIDSLNTVLEETVTTTQDVFNRNEATIRELEKRIEDLREINKNRKKFQEDQNTMIEYEIQKIINLVEFVKPKK</sequence>
<reference evidence="2 3" key="1">
    <citation type="submission" date="2023-04" db="EMBL/GenBank/DDBJ databases">
        <title>Fusibacter bizertensis strain WBS, isolated from littoral bottom sediments of the Arctic seas - biochemical and genomic analysis.</title>
        <authorList>
            <person name="Brioukhanov A.L."/>
        </authorList>
    </citation>
    <scope>NUCLEOTIDE SEQUENCE [LARGE SCALE GENOMIC DNA]</scope>
    <source>
        <strain evidence="2 3">WBS</strain>
    </source>
</reference>
<dbReference type="EMBL" id="JARYZI010000010">
    <property type="protein sequence ID" value="MDH8679188.1"/>
    <property type="molecule type" value="Genomic_DNA"/>
</dbReference>
<feature type="coiled-coil region" evidence="1">
    <location>
        <begin position="189"/>
        <end position="219"/>
    </location>
</feature>
<comment type="caution">
    <text evidence="2">The sequence shown here is derived from an EMBL/GenBank/DDBJ whole genome shotgun (WGS) entry which is preliminary data.</text>
</comment>
<organism evidence="2 3">
    <name type="scientific">Fusibacter bizertensis</name>
    <dbReference type="NCBI Taxonomy" id="1488331"/>
    <lineage>
        <taxon>Bacteria</taxon>
        <taxon>Bacillati</taxon>
        <taxon>Bacillota</taxon>
        <taxon>Clostridia</taxon>
        <taxon>Eubacteriales</taxon>
        <taxon>Eubacteriales Family XII. Incertae Sedis</taxon>
        <taxon>Fusibacter</taxon>
    </lineage>
</organism>
<name>A0ABT6NFH7_9FIRM</name>
<keyword evidence="1" id="KW-0175">Coiled coil</keyword>
<protein>
    <submittedName>
        <fullName evidence="2">Uncharacterized protein</fullName>
    </submittedName>
</protein>
<evidence type="ECO:0000256" key="1">
    <source>
        <dbReference type="SAM" id="Coils"/>
    </source>
</evidence>
<proteinExistence type="predicted"/>